<dbReference type="EMBL" id="JAAALK010000086">
    <property type="protein sequence ID" value="KAG8082599.1"/>
    <property type="molecule type" value="Genomic_DNA"/>
</dbReference>
<dbReference type="InterPro" id="IPR041588">
    <property type="entry name" value="Integrase_H2C2"/>
</dbReference>
<feature type="domain" description="Integrase zinc-binding" evidence="1">
    <location>
        <begin position="77"/>
        <end position="128"/>
    </location>
</feature>
<comment type="caution">
    <text evidence="2">The sequence shown here is derived from an EMBL/GenBank/DDBJ whole genome shotgun (WGS) entry which is preliminary data.</text>
</comment>
<evidence type="ECO:0000259" key="1">
    <source>
        <dbReference type="Pfam" id="PF17921"/>
    </source>
</evidence>
<dbReference type="InterPro" id="IPR050951">
    <property type="entry name" value="Retrovirus_Pol_polyprotein"/>
</dbReference>
<name>A0A8J5THK0_ZIZPA</name>
<protein>
    <recommendedName>
        <fullName evidence="1">Integrase zinc-binding domain-containing protein</fullName>
    </recommendedName>
</protein>
<proteinExistence type="predicted"/>
<keyword evidence="3" id="KW-1185">Reference proteome</keyword>
<accession>A0A8J5THK0</accession>
<dbReference type="AlphaFoldDB" id="A0A8J5THK0"/>
<dbReference type="OrthoDB" id="1933428at2759"/>
<dbReference type="Pfam" id="PF17921">
    <property type="entry name" value="Integrase_H2C2"/>
    <property type="match status" value="1"/>
</dbReference>
<reference evidence="2" key="1">
    <citation type="journal article" date="2021" name="bioRxiv">
        <title>Whole Genome Assembly and Annotation of Northern Wild Rice, Zizania palustris L., Supports a Whole Genome Duplication in the Zizania Genus.</title>
        <authorList>
            <person name="Haas M."/>
            <person name="Kono T."/>
            <person name="Macchietto M."/>
            <person name="Millas R."/>
            <person name="McGilp L."/>
            <person name="Shao M."/>
            <person name="Duquette J."/>
            <person name="Hirsch C.N."/>
            <person name="Kimball J."/>
        </authorList>
    </citation>
    <scope>NUCLEOTIDE SEQUENCE</scope>
    <source>
        <tissue evidence="2">Fresh leaf tissue</tissue>
    </source>
</reference>
<evidence type="ECO:0000313" key="2">
    <source>
        <dbReference type="EMBL" id="KAG8082599.1"/>
    </source>
</evidence>
<sequence>MVADALSHRDTPDDRSILVLSAPRFDFITRLCQAQLVDPALVALQDEIQARTKGMSWAVIDDMVQYDGWLYIPPRSPLVPEIMAIVHEGHEGVQRTLHQLRRDFHFPNMKQLVQDFVQACTTCQRYKSKQLHPASLLLPLPVPQGVWTDIALDFVEALKCV</sequence>
<dbReference type="Proteomes" id="UP000729402">
    <property type="component" value="Unassembled WGS sequence"/>
</dbReference>
<dbReference type="PANTHER" id="PTHR37984:SF5">
    <property type="entry name" value="PROTEIN NYNRIN-LIKE"/>
    <property type="match status" value="1"/>
</dbReference>
<evidence type="ECO:0000313" key="3">
    <source>
        <dbReference type="Proteomes" id="UP000729402"/>
    </source>
</evidence>
<organism evidence="2 3">
    <name type="scientific">Zizania palustris</name>
    <name type="common">Northern wild rice</name>
    <dbReference type="NCBI Taxonomy" id="103762"/>
    <lineage>
        <taxon>Eukaryota</taxon>
        <taxon>Viridiplantae</taxon>
        <taxon>Streptophyta</taxon>
        <taxon>Embryophyta</taxon>
        <taxon>Tracheophyta</taxon>
        <taxon>Spermatophyta</taxon>
        <taxon>Magnoliopsida</taxon>
        <taxon>Liliopsida</taxon>
        <taxon>Poales</taxon>
        <taxon>Poaceae</taxon>
        <taxon>BOP clade</taxon>
        <taxon>Oryzoideae</taxon>
        <taxon>Oryzeae</taxon>
        <taxon>Zizaniinae</taxon>
        <taxon>Zizania</taxon>
    </lineage>
</organism>
<reference evidence="2" key="2">
    <citation type="submission" date="2021-02" db="EMBL/GenBank/DDBJ databases">
        <authorList>
            <person name="Kimball J.A."/>
            <person name="Haas M.W."/>
            <person name="Macchietto M."/>
            <person name="Kono T."/>
            <person name="Duquette J."/>
            <person name="Shao M."/>
        </authorList>
    </citation>
    <scope>NUCLEOTIDE SEQUENCE</scope>
    <source>
        <tissue evidence="2">Fresh leaf tissue</tissue>
    </source>
</reference>
<dbReference type="PANTHER" id="PTHR37984">
    <property type="entry name" value="PROTEIN CBG26694"/>
    <property type="match status" value="1"/>
</dbReference>
<gene>
    <name evidence="2" type="ORF">GUJ93_ZPchr0014g47406</name>
</gene>